<reference evidence="2 3" key="1">
    <citation type="submission" date="2014-01" db="EMBL/GenBank/DDBJ databases">
        <authorList>
            <person name="Zelazny A."/>
            <person name="Olivier K."/>
            <person name="Sampaio E.P."/>
            <person name="Holland S.M."/>
            <person name="Tallon L.J."/>
            <person name="Sadzewicz L.K."/>
            <person name="Sengamalay N."/>
            <person name="Fraser C.M."/>
            <person name="Hine E."/>
            <person name="Shefchek K.A."/>
            <person name="Das S.P."/>
            <person name="Shallom S.J."/>
            <person name="Agrawal S."/>
            <person name="Tettelin H."/>
        </authorList>
    </citation>
    <scope>NUCLEOTIDE SEQUENCE [LARGE SCALE GENOMIC DNA]</scope>
    <source>
        <strain evidence="2 3">MAB_030201_1075</strain>
    </source>
</reference>
<dbReference type="Proteomes" id="UP000019854">
    <property type="component" value="Unassembled WGS sequence"/>
</dbReference>
<keyword evidence="1" id="KW-0732">Signal</keyword>
<evidence type="ECO:0000313" key="3">
    <source>
        <dbReference type="Proteomes" id="UP000019854"/>
    </source>
</evidence>
<feature type="chain" id="PRO_5032853363" evidence="1">
    <location>
        <begin position="45"/>
        <end position="151"/>
    </location>
</feature>
<name>A0A829PM76_9MYCO</name>
<dbReference type="AlphaFoldDB" id="A0A829PM76"/>
<protein>
    <submittedName>
        <fullName evidence="2">Uncharacterized protein</fullName>
    </submittedName>
</protein>
<sequence>MGISRGNPAGNPREVPTRRMKGLMRGLLGAFVAGAALLTPVATAEPHDCASVGRARVQIRRLSQENGVAVRQTAVTRNRAAAALLRTAAGDTSDPAVRDRALEAAAAAERYANVLAAATSVDGVLEPPGGEMSRAVNTMAALERVCPAPGG</sequence>
<comment type="caution">
    <text evidence="2">The sequence shown here is derived from an EMBL/GenBank/DDBJ whole genome shotgun (WGS) entry which is preliminary data.</text>
</comment>
<feature type="signal peptide" evidence="1">
    <location>
        <begin position="1"/>
        <end position="44"/>
    </location>
</feature>
<evidence type="ECO:0000313" key="2">
    <source>
        <dbReference type="EMBL" id="ETZ86801.1"/>
    </source>
</evidence>
<proteinExistence type="predicted"/>
<gene>
    <name evidence="2" type="ORF">L829_0339</name>
</gene>
<dbReference type="EMBL" id="JAOX01000001">
    <property type="protein sequence ID" value="ETZ86801.1"/>
    <property type="molecule type" value="Genomic_DNA"/>
</dbReference>
<evidence type="ECO:0000256" key="1">
    <source>
        <dbReference type="SAM" id="SignalP"/>
    </source>
</evidence>
<accession>A0A829PM76</accession>
<organism evidence="2 3">
    <name type="scientific">Mycobacteroides abscessus MAB_030201_1075</name>
    <dbReference type="NCBI Taxonomy" id="1335410"/>
    <lineage>
        <taxon>Bacteria</taxon>
        <taxon>Bacillati</taxon>
        <taxon>Actinomycetota</taxon>
        <taxon>Actinomycetes</taxon>
        <taxon>Mycobacteriales</taxon>
        <taxon>Mycobacteriaceae</taxon>
        <taxon>Mycobacteroides</taxon>
        <taxon>Mycobacteroides abscessus</taxon>
    </lineage>
</organism>